<comment type="caution">
    <text evidence="1">The sequence shown here is derived from an EMBL/GenBank/DDBJ whole genome shotgun (WGS) entry which is preliminary data.</text>
</comment>
<evidence type="ECO:0000313" key="1">
    <source>
        <dbReference type="EMBL" id="CUA89881.1"/>
    </source>
</evidence>
<proteinExistence type="predicted"/>
<accession>A0ABM9UCC6</accession>
<gene>
    <name evidence="1" type="ORF">Ga0061061_11048</name>
</gene>
<organism evidence="1 2">
    <name type="scientific">Chelatococcus sambhunathii</name>
    <dbReference type="NCBI Taxonomy" id="363953"/>
    <lineage>
        <taxon>Bacteria</taxon>
        <taxon>Pseudomonadati</taxon>
        <taxon>Pseudomonadota</taxon>
        <taxon>Alphaproteobacteria</taxon>
        <taxon>Hyphomicrobiales</taxon>
        <taxon>Chelatococcaceae</taxon>
        <taxon>Chelatococcus</taxon>
    </lineage>
</organism>
<name>A0ABM9UCC6_9HYPH</name>
<keyword evidence="2" id="KW-1185">Reference proteome</keyword>
<reference evidence="1 2" key="1">
    <citation type="submission" date="2015-08" db="EMBL/GenBank/DDBJ databases">
        <authorList>
            <person name="Varghese N."/>
        </authorList>
    </citation>
    <scope>NUCLEOTIDE SEQUENCE [LARGE SCALE GENOMIC DNA]</scope>
    <source>
        <strain evidence="1 2">DSM 18167</strain>
    </source>
</reference>
<evidence type="ECO:0000313" key="2">
    <source>
        <dbReference type="Proteomes" id="UP000182178"/>
    </source>
</evidence>
<dbReference type="EMBL" id="CYHC01000010">
    <property type="protein sequence ID" value="CUA89881.1"/>
    <property type="molecule type" value="Genomic_DNA"/>
</dbReference>
<dbReference type="Proteomes" id="UP000182178">
    <property type="component" value="Unassembled WGS sequence"/>
</dbReference>
<sequence length="43" mass="4816">MPALVAGIHDVETVRRLQDVDGRDKPGQDAIRVTLLFRLPRSC</sequence>
<protein>
    <submittedName>
        <fullName evidence="1">Uncharacterized protein</fullName>
    </submittedName>
</protein>